<dbReference type="InterPro" id="IPR055348">
    <property type="entry name" value="DctQ"/>
</dbReference>
<evidence type="ECO:0000313" key="13">
    <source>
        <dbReference type="EMBL" id="PJB56926.1"/>
    </source>
</evidence>
<evidence type="ECO:0000256" key="8">
    <source>
        <dbReference type="ARBA" id="ARBA00038436"/>
    </source>
</evidence>
<accession>A0A2M8CD55</accession>
<comment type="similarity">
    <text evidence="8">Belongs to the TRAP transporter small permease family.</text>
</comment>
<feature type="transmembrane region" description="Helical" evidence="9">
    <location>
        <begin position="85"/>
        <end position="104"/>
    </location>
</feature>
<evidence type="ECO:0000256" key="5">
    <source>
        <dbReference type="ARBA" id="ARBA00022692"/>
    </source>
</evidence>
<reference evidence="11" key="1">
    <citation type="submission" date="2017-09" db="EMBL/GenBank/DDBJ databases">
        <title>Depth-based differentiation of microbial function through sediment-hosted aquifers and enrichment of novel symbionts in the deep terrestrial subsurface.</title>
        <authorList>
            <person name="Probst A.J."/>
            <person name="Ladd B."/>
            <person name="Jarett J.K."/>
            <person name="Geller-Mcgrath D.E."/>
            <person name="Sieber C.M.K."/>
            <person name="Emerson J.B."/>
            <person name="Anantharaman K."/>
            <person name="Thomas B.C."/>
            <person name="Malmstrom R."/>
            <person name="Stieglmeier M."/>
            <person name="Klingl A."/>
            <person name="Woyke T."/>
            <person name="Ryan C.M."/>
            <person name="Banfield J.F."/>
        </authorList>
    </citation>
    <scope>NUCLEOTIDE SEQUENCE</scope>
    <source>
        <strain evidence="11">CG_4_8_14_3_um_filter_34_18</strain>
    </source>
</reference>
<evidence type="ECO:0000313" key="12">
    <source>
        <dbReference type="EMBL" id="PIY31758.1"/>
    </source>
</evidence>
<dbReference type="RefSeq" id="WP_406608107.1">
    <property type="nucleotide sequence ID" value="NZ_PFKO01000302.1"/>
</dbReference>
<proteinExistence type="inferred from homology"/>
<feature type="transmembrane region" description="Helical" evidence="9">
    <location>
        <begin position="126"/>
        <end position="144"/>
    </location>
</feature>
<dbReference type="Pfam" id="PF04290">
    <property type="entry name" value="DctQ"/>
    <property type="match status" value="1"/>
</dbReference>
<evidence type="ECO:0000256" key="3">
    <source>
        <dbReference type="ARBA" id="ARBA00022475"/>
    </source>
</evidence>
<dbReference type="EMBL" id="PFTV01000099">
    <property type="protein sequence ID" value="PJB56926.1"/>
    <property type="molecule type" value="Genomic_DNA"/>
</dbReference>
<dbReference type="InterPro" id="IPR007387">
    <property type="entry name" value="TRAP_DctQ"/>
</dbReference>
<dbReference type="GO" id="GO:0015740">
    <property type="term" value="P:C4-dicarboxylate transport"/>
    <property type="evidence" value="ECO:0007669"/>
    <property type="project" value="TreeGrafter"/>
</dbReference>
<keyword evidence="5 9" id="KW-0812">Transmembrane</keyword>
<comment type="subcellular location">
    <subcellularLocation>
        <location evidence="1">Cell inner membrane</location>
        <topology evidence="1">Multi-pass membrane protein</topology>
    </subcellularLocation>
</comment>
<dbReference type="Proteomes" id="UP000228560">
    <property type="component" value="Unassembled WGS sequence"/>
</dbReference>
<dbReference type="Proteomes" id="UP000230646">
    <property type="component" value="Unassembled WGS sequence"/>
</dbReference>
<feature type="transmembrane region" description="Helical" evidence="9">
    <location>
        <begin position="12"/>
        <end position="29"/>
    </location>
</feature>
<reference evidence="14 15" key="2">
    <citation type="submission" date="2017-09" db="EMBL/GenBank/DDBJ databases">
        <title>Depth-based differentiation of microbial function through sediment-hosted aquifers and enrichment of novel symbionts in the deep terrestrial subsurface.</title>
        <authorList>
            <person name="Probst A.J."/>
            <person name="Ladd B."/>
            <person name="Jarett J.K."/>
            <person name="Geller-Mcgrath D.E."/>
            <person name="Sieber C.M."/>
            <person name="Emerson J.B."/>
            <person name="Anantharaman K."/>
            <person name="Thomas B.C."/>
            <person name="Malmstrom R."/>
            <person name="Stieglmeier M."/>
            <person name="Klingl A."/>
            <person name="Woyke T."/>
            <person name="Ryan C.M."/>
            <person name="Banfield J.F."/>
        </authorList>
    </citation>
    <scope>NUCLEOTIDE SEQUENCE [LARGE SCALE GENOMIC DNA]</scope>
    <source>
        <strain evidence="12">CG_4_10_14_3_um_filter_34_13</strain>
        <strain evidence="13">CG_4_9_14_3_um_filter_33_16</strain>
    </source>
</reference>
<dbReference type="EMBL" id="PFIP01000027">
    <property type="protein sequence ID" value="PIX35005.1"/>
    <property type="molecule type" value="Genomic_DNA"/>
</dbReference>
<keyword evidence="3" id="KW-1003">Cell membrane</keyword>
<dbReference type="PANTHER" id="PTHR35011">
    <property type="entry name" value="2,3-DIKETO-L-GULONATE TRAP TRANSPORTER SMALL PERMEASE PROTEIN YIAM"/>
    <property type="match status" value="1"/>
</dbReference>
<protein>
    <submittedName>
        <fullName evidence="12">TRAP transporter small permease</fullName>
    </submittedName>
</protein>
<evidence type="ECO:0000256" key="7">
    <source>
        <dbReference type="ARBA" id="ARBA00023136"/>
    </source>
</evidence>
<feature type="domain" description="Tripartite ATP-independent periplasmic transporters DctQ component" evidence="10">
    <location>
        <begin position="20"/>
        <end position="139"/>
    </location>
</feature>
<evidence type="ECO:0000256" key="2">
    <source>
        <dbReference type="ARBA" id="ARBA00022448"/>
    </source>
</evidence>
<organism evidence="12 15">
    <name type="scientific">Candidatus Infernicultor aquiphilus</name>
    <dbReference type="NCBI Taxonomy" id="1805029"/>
    <lineage>
        <taxon>Bacteria</taxon>
        <taxon>Pseudomonadati</taxon>
        <taxon>Atribacterota</taxon>
        <taxon>Candidatus Phoenicimicrobiia</taxon>
        <taxon>Candidatus Pheonicimicrobiales</taxon>
        <taxon>Candidatus Phoenicimicrobiaceae</taxon>
        <taxon>Candidatus Infernicultor</taxon>
    </lineage>
</organism>
<feature type="transmembrane region" description="Helical" evidence="9">
    <location>
        <begin position="49"/>
        <end position="73"/>
    </location>
</feature>
<evidence type="ECO:0000256" key="9">
    <source>
        <dbReference type="SAM" id="Phobius"/>
    </source>
</evidence>
<accession>A0A2M7KA54</accession>
<dbReference type="Proteomes" id="UP000231493">
    <property type="component" value="Unassembled WGS sequence"/>
</dbReference>
<sequence length="160" mass="18335">MEGNKLKIEELISAILLFIMASITFINVLSRKIFHLSFAFTEEVTVHFFVWVTVLGIAIAFEKGAHLGVVTIYDKLPKTLKKTAALISASLSALLFLIVNYYAFREIYMDITIFHMESEALRIPEWMYIAGIPLFSVFIFKNIYKGLKIEFKKIEGEEAK</sequence>
<dbReference type="EMBL" id="PFKO01000302">
    <property type="protein sequence ID" value="PIY31758.1"/>
    <property type="molecule type" value="Genomic_DNA"/>
</dbReference>
<evidence type="ECO:0000256" key="6">
    <source>
        <dbReference type="ARBA" id="ARBA00022989"/>
    </source>
</evidence>
<evidence type="ECO:0000256" key="1">
    <source>
        <dbReference type="ARBA" id="ARBA00004429"/>
    </source>
</evidence>
<dbReference type="GO" id="GO:0022857">
    <property type="term" value="F:transmembrane transporter activity"/>
    <property type="evidence" value="ECO:0007669"/>
    <property type="project" value="TreeGrafter"/>
</dbReference>
<keyword evidence="2" id="KW-0813">Transport</keyword>
<evidence type="ECO:0000313" key="14">
    <source>
        <dbReference type="Proteomes" id="UP000228560"/>
    </source>
</evidence>
<evidence type="ECO:0000313" key="15">
    <source>
        <dbReference type="Proteomes" id="UP000230646"/>
    </source>
</evidence>
<dbReference type="GO" id="GO:0005886">
    <property type="term" value="C:plasma membrane"/>
    <property type="evidence" value="ECO:0007669"/>
    <property type="project" value="UniProtKB-SubCell"/>
</dbReference>
<name>A0A2M7PMC7_9BACT</name>
<dbReference type="AlphaFoldDB" id="A0A2M7PMC7"/>
<gene>
    <name evidence="13" type="ORF">CO097_04090</name>
    <name evidence="12" type="ORF">COZ07_08130</name>
    <name evidence="11" type="ORF">COZ58_01740</name>
</gene>
<accession>A0A2M7PMC7</accession>
<keyword evidence="4" id="KW-0997">Cell inner membrane</keyword>
<keyword evidence="6 9" id="KW-1133">Transmembrane helix</keyword>
<dbReference type="PANTHER" id="PTHR35011:SF2">
    <property type="entry name" value="2,3-DIKETO-L-GULONATE TRAP TRANSPORTER SMALL PERMEASE PROTEIN YIAM"/>
    <property type="match status" value="1"/>
</dbReference>
<evidence type="ECO:0000256" key="4">
    <source>
        <dbReference type="ARBA" id="ARBA00022519"/>
    </source>
</evidence>
<evidence type="ECO:0000313" key="11">
    <source>
        <dbReference type="EMBL" id="PIX35005.1"/>
    </source>
</evidence>
<keyword evidence="7 9" id="KW-0472">Membrane</keyword>
<evidence type="ECO:0000259" key="10">
    <source>
        <dbReference type="Pfam" id="PF04290"/>
    </source>
</evidence>
<comment type="caution">
    <text evidence="12">The sequence shown here is derived from an EMBL/GenBank/DDBJ whole genome shotgun (WGS) entry which is preliminary data.</text>
</comment>